<dbReference type="InterPro" id="IPR006119">
    <property type="entry name" value="Resolv_N"/>
</dbReference>
<comment type="caution">
    <text evidence="2">The sequence shown here is derived from an EMBL/GenBank/DDBJ whole genome shotgun (WGS) entry which is preliminary data.</text>
</comment>
<evidence type="ECO:0000313" key="3">
    <source>
        <dbReference type="Proteomes" id="UP000319525"/>
    </source>
</evidence>
<dbReference type="Gene3D" id="3.40.50.1390">
    <property type="entry name" value="Resolvase, N-terminal catalytic domain"/>
    <property type="match status" value="1"/>
</dbReference>
<evidence type="ECO:0000259" key="1">
    <source>
        <dbReference type="Pfam" id="PF00239"/>
    </source>
</evidence>
<accession>A0A4Y3QN20</accession>
<protein>
    <recommendedName>
        <fullName evidence="1">Resolvase/invertase-type recombinase catalytic domain-containing protein</fullName>
    </recommendedName>
</protein>
<dbReference type="InterPro" id="IPR036162">
    <property type="entry name" value="Resolvase-like_N_sf"/>
</dbReference>
<dbReference type="AlphaFoldDB" id="A0A4Y3QN20"/>
<proteinExistence type="predicted"/>
<dbReference type="SUPFAM" id="SSF53041">
    <property type="entry name" value="Resolvase-like"/>
    <property type="match status" value="1"/>
</dbReference>
<dbReference type="GeneID" id="94047816"/>
<dbReference type="Proteomes" id="UP000319525">
    <property type="component" value="Unassembled WGS sequence"/>
</dbReference>
<organism evidence="2 3">
    <name type="scientific">Microbacterium testaceum</name>
    <name type="common">Aureobacterium testaceum</name>
    <name type="synonym">Brevibacterium testaceum</name>
    <dbReference type="NCBI Taxonomy" id="2033"/>
    <lineage>
        <taxon>Bacteria</taxon>
        <taxon>Bacillati</taxon>
        <taxon>Actinomycetota</taxon>
        <taxon>Actinomycetes</taxon>
        <taxon>Micrococcales</taxon>
        <taxon>Microbacteriaceae</taxon>
        <taxon>Microbacterium</taxon>
    </lineage>
</organism>
<dbReference type="GO" id="GO:0003677">
    <property type="term" value="F:DNA binding"/>
    <property type="evidence" value="ECO:0007669"/>
    <property type="project" value="InterPro"/>
</dbReference>
<feature type="domain" description="Resolvase/invertase-type recombinase catalytic" evidence="1">
    <location>
        <begin position="4"/>
        <end position="53"/>
    </location>
</feature>
<reference evidence="2 3" key="1">
    <citation type="submission" date="2019-06" db="EMBL/GenBank/DDBJ databases">
        <title>Whole genome shotgun sequence of Microbacterium testaceum NBRC 12675.</title>
        <authorList>
            <person name="Hosoyama A."/>
            <person name="Uohara A."/>
            <person name="Ohji S."/>
            <person name="Ichikawa N."/>
        </authorList>
    </citation>
    <scope>NUCLEOTIDE SEQUENCE [LARGE SCALE GENOMIC DNA]</scope>
    <source>
        <strain evidence="2 3">NBRC 12675</strain>
    </source>
</reference>
<gene>
    <name evidence="2" type="ORF">MTE01_25900</name>
</gene>
<dbReference type="GO" id="GO:0000150">
    <property type="term" value="F:DNA strand exchange activity"/>
    <property type="evidence" value="ECO:0007669"/>
    <property type="project" value="InterPro"/>
</dbReference>
<dbReference type="RefSeq" id="WP_141377921.1">
    <property type="nucleotide sequence ID" value="NZ_BJML01000008.1"/>
</dbReference>
<evidence type="ECO:0000313" key="2">
    <source>
        <dbReference type="EMBL" id="GEB46645.1"/>
    </source>
</evidence>
<dbReference type="EMBL" id="BJML01000008">
    <property type="protein sequence ID" value="GEB46645.1"/>
    <property type="molecule type" value="Genomic_DNA"/>
</dbReference>
<sequence>MATVAIYARQSVDGTTGIDNQLARCTALAASCGWTVVDEFTDNAVSAFKSRGRGLRGPACWHPPLT</sequence>
<dbReference type="Pfam" id="PF00239">
    <property type="entry name" value="Resolvase"/>
    <property type="match status" value="1"/>
</dbReference>
<name>A0A4Y3QN20_MICTE</name>
<dbReference type="OrthoDB" id="4500247at2"/>